<dbReference type="EMBL" id="CDMY01000241">
    <property type="protein sequence ID" value="CEL95917.1"/>
    <property type="molecule type" value="Genomic_DNA"/>
</dbReference>
<feature type="compositionally biased region" description="Basic residues" evidence="2">
    <location>
        <begin position="1172"/>
        <end position="1183"/>
    </location>
</feature>
<feature type="compositionally biased region" description="Low complexity" evidence="2">
    <location>
        <begin position="644"/>
        <end position="671"/>
    </location>
</feature>
<evidence type="ECO:0000313" key="3">
    <source>
        <dbReference type="EMBL" id="CEL95917.1"/>
    </source>
</evidence>
<name>A0A0G4EI45_VITBC</name>
<feature type="compositionally biased region" description="Polar residues" evidence="2">
    <location>
        <begin position="1029"/>
        <end position="1039"/>
    </location>
</feature>
<feature type="coiled-coil region" evidence="1">
    <location>
        <begin position="722"/>
        <end position="749"/>
    </location>
</feature>
<dbReference type="Proteomes" id="UP000041254">
    <property type="component" value="Unassembled WGS sequence"/>
</dbReference>
<feature type="compositionally biased region" description="Polar residues" evidence="2">
    <location>
        <begin position="1154"/>
        <end position="1163"/>
    </location>
</feature>
<feature type="compositionally biased region" description="Acidic residues" evidence="2">
    <location>
        <begin position="1112"/>
        <end position="1127"/>
    </location>
</feature>
<feature type="region of interest" description="Disordered" evidence="2">
    <location>
        <begin position="1148"/>
        <end position="1205"/>
    </location>
</feature>
<dbReference type="VEuPathDB" id="CryptoDB:Vbra_1655"/>
<feature type="region of interest" description="Disordered" evidence="2">
    <location>
        <begin position="504"/>
        <end position="555"/>
    </location>
</feature>
<feature type="region of interest" description="Disordered" evidence="2">
    <location>
        <begin position="921"/>
        <end position="972"/>
    </location>
</feature>
<feature type="compositionally biased region" description="Polar residues" evidence="2">
    <location>
        <begin position="634"/>
        <end position="643"/>
    </location>
</feature>
<feature type="compositionally biased region" description="Pro residues" evidence="2">
    <location>
        <begin position="97"/>
        <end position="109"/>
    </location>
</feature>
<feature type="compositionally biased region" description="Gly residues" evidence="2">
    <location>
        <begin position="523"/>
        <end position="534"/>
    </location>
</feature>
<feature type="region of interest" description="Disordered" evidence="2">
    <location>
        <begin position="573"/>
        <end position="714"/>
    </location>
</feature>
<protein>
    <recommendedName>
        <fullName evidence="5">CBS domain-containing protein</fullName>
    </recommendedName>
</protein>
<feature type="region of interest" description="Disordered" evidence="2">
    <location>
        <begin position="1028"/>
        <end position="1134"/>
    </location>
</feature>
<gene>
    <name evidence="3" type="ORF">Vbra_1655</name>
</gene>
<keyword evidence="1" id="KW-0175">Coiled coil</keyword>
<evidence type="ECO:0000256" key="2">
    <source>
        <dbReference type="SAM" id="MobiDB-lite"/>
    </source>
</evidence>
<sequence length="1407" mass="152816">MRALKERGGTLRDNLRQRWAERKQACSGAACLPMRPAMLDDGDSWMGSDVLEEAKGCDRLDALLARPIAEVIDDSNPSLLMLEETATFQDLTRALIPLPPPPPPNPPGGPTHNHNHPSDVTPKGRSLSLPGMNLKAPRQLAHLLTKNVTKKLVKGWRYLKKGPAAGARMEAMGRGGCGDGGSGGMAEGAVIVHRRRKWCGLMRAPPHYSYVELQDIIRSVNQIARVQQELPDGSMDMVLRAAEQQPLSTLTDVMDMTGLSTVGRHQVTDTLGQILQAFQNSPNTSLVLLLFDGRRLVRVLRPHDLLMYLQRLDVLQGVGENKMLPVNLPHRPVVSLVETATLFQGMCVLERERLPAVPIVSLESPTDIIDILAANDFRYLFLARDAYPDTDIMQSPALHFVRFVRTQKNNGTEIPHARHMPRPPETNPAPFFAALLEDPPQENACLLITDGEGDVTATLTVFDILQSLASLLHEIHHYGGECIDGSVMGEELLASATVVVDREKVREQGHQQQQQHQDHQPHVGGGEGGVGGILGMPLVGDDDDKSARSSLSNFSTGLSDMSALWQRALKKRLRAPKTESGGSVHNSLAGGAPSRIPSPSPAQSPTTHHANASPLPPLPPLANKKPKEDKAPVAQQQEAVVTSEQQPQHQQQQVVPQQPMEQQQEEQQQQQQEEDQQQQEAPAGGVDDDDTTATGTPSDGNAVDPSSVQKDEFYPGDGRVLLEACLELRMRVEENARKLQEKMEADRQKKLEARGARKAARKATPIECGAVYPSEGDRSNPTTQTKFSTGLSNMSALWNNAVKKKSLRGKTIAEEQEDAASLGLAEVQMLANDAAAVGIKCAGDNANAALLQPLCLELLNNRPASLPPVALSVMSPFDETGKNSQSIKKGGGRGFTIGTTPGNRTPSFVDQVAESLASLEYSASTASEQQKPHRIRDAKTDPDSSSLSTTMSHMRTATLPPPMTSTYSSTPLPSLPPSLPAISQKQTSRRARLKRGGVKEYNGPLSLNFFYKGVFRLLLGQQPGERSKTALTAASTSQESIKDGPTPAPNSHKELPPLPQLPIPLTHRTMADGGERGGIPLHSSGCLSDRGVKTPHCTNTQEQEEQHHAEDNESSSEGECDGEDDTDTGPLMLPLNVDHTALPISFPPPLSPAVRSSWSSAPTDISDEPKMRRNRSMRKWLRKQRGEPDDDDDAMSDDSDASTPSSLHSAVLLEVAKDPHLLLQWCMEQQIYPSWFPRRQHGHHGTRNATKRQDKRFVPEMTAGEGPQVSADGPQIPTRIDLSEDSIYSGGASADIIDNESIFLPSNRNCHVPPQQQLPIAPAGQFGDAMSDVEGSAVESGSLHSHEGPVASRYYLDVAEQKGAGMGGLGMGMMMPLFEPSSPPYSMHRVDRDHSPRLVGVLDGYVL</sequence>
<keyword evidence="4" id="KW-1185">Reference proteome</keyword>
<evidence type="ECO:0000256" key="1">
    <source>
        <dbReference type="SAM" id="Coils"/>
    </source>
</evidence>
<organism evidence="3 4">
    <name type="scientific">Vitrella brassicaformis (strain CCMP3155)</name>
    <dbReference type="NCBI Taxonomy" id="1169540"/>
    <lineage>
        <taxon>Eukaryota</taxon>
        <taxon>Sar</taxon>
        <taxon>Alveolata</taxon>
        <taxon>Colpodellida</taxon>
        <taxon>Vitrellaceae</taxon>
        <taxon>Vitrella</taxon>
    </lineage>
</organism>
<dbReference type="InParanoid" id="A0A0G4EI45"/>
<dbReference type="OrthoDB" id="449052at2759"/>
<accession>A0A0G4EI45</accession>
<feature type="compositionally biased region" description="Polar residues" evidence="2">
    <location>
        <begin position="897"/>
        <end position="907"/>
    </location>
</feature>
<evidence type="ECO:0000313" key="4">
    <source>
        <dbReference type="Proteomes" id="UP000041254"/>
    </source>
</evidence>
<feature type="region of interest" description="Disordered" evidence="2">
    <location>
        <begin position="94"/>
        <end position="125"/>
    </location>
</feature>
<reference evidence="3 4" key="1">
    <citation type="submission" date="2014-11" db="EMBL/GenBank/DDBJ databases">
        <authorList>
            <person name="Zhu J."/>
            <person name="Qi W."/>
            <person name="Song R."/>
        </authorList>
    </citation>
    <scope>NUCLEOTIDE SEQUENCE [LARGE SCALE GENOMIC DNA]</scope>
</reference>
<feature type="compositionally biased region" description="Acidic residues" evidence="2">
    <location>
        <begin position="1188"/>
        <end position="1200"/>
    </location>
</feature>
<feature type="region of interest" description="Disordered" evidence="2">
    <location>
        <begin position="880"/>
        <end position="907"/>
    </location>
</feature>
<feature type="compositionally biased region" description="Polar residues" evidence="2">
    <location>
        <begin position="943"/>
        <end position="955"/>
    </location>
</feature>
<proteinExistence type="predicted"/>
<evidence type="ECO:0008006" key="5">
    <source>
        <dbReference type="Google" id="ProtNLM"/>
    </source>
</evidence>